<accession>F6TPB1</accession>
<accession>A0A1W3JCS5</accession>
<evidence type="ECO:0000256" key="6">
    <source>
        <dbReference type="SAM" id="MobiDB-lite"/>
    </source>
</evidence>
<evidence type="ECO:0000256" key="3">
    <source>
        <dbReference type="ARBA" id="ARBA00022692"/>
    </source>
</evidence>
<organism evidence="7 8">
    <name type="scientific">Ciona intestinalis</name>
    <name type="common">Transparent sea squirt</name>
    <name type="synonym">Ascidia intestinalis</name>
    <dbReference type="NCBI Taxonomy" id="7719"/>
    <lineage>
        <taxon>Eukaryota</taxon>
        <taxon>Metazoa</taxon>
        <taxon>Chordata</taxon>
        <taxon>Tunicata</taxon>
        <taxon>Ascidiacea</taxon>
        <taxon>Phlebobranchia</taxon>
        <taxon>Cionidae</taxon>
        <taxon>Ciona</taxon>
    </lineage>
</organism>
<name>F6TPB1_CIOIN</name>
<dbReference type="AlphaFoldDB" id="F6TPB1"/>
<keyword evidence="3" id="KW-0812">Transmembrane</keyword>
<dbReference type="KEGG" id="cin:100178921"/>
<evidence type="ECO:0000256" key="2">
    <source>
        <dbReference type="ARBA" id="ARBA00008411"/>
    </source>
</evidence>
<keyword evidence="8" id="KW-1185">Reference proteome</keyword>
<proteinExistence type="inferred from homology"/>
<reference evidence="7" key="4">
    <citation type="submission" date="2025-09" db="UniProtKB">
        <authorList>
            <consortium name="Ensembl"/>
        </authorList>
    </citation>
    <scope>IDENTIFICATION</scope>
</reference>
<comment type="similarity">
    <text evidence="2">Belongs to the TMEM263 family.</text>
</comment>
<dbReference type="GO" id="GO:0016020">
    <property type="term" value="C:membrane"/>
    <property type="evidence" value="ECO:0007669"/>
    <property type="project" value="UniProtKB-SubCell"/>
</dbReference>
<dbReference type="OMA" id="WRMGSGM"/>
<dbReference type="EMBL" id="EAAA01001834">
    <property type="status" value="NOT_ANNOTATED_CDS"/>
    <property type="molecule type" value="Genomic_DNA"/>
</dbReference>
<reference evidence="7" key="2">
    <citation type="journal article" date="2008" name="Genome Biol.">
        <title>Improved genome assembly and evidence-based global gene model set for the chordate Ciona intestinalis: new insight into intron and operon populations.</title>
        <authorList>
            <person name="Satou Y."/>
            <person name="Mineta K."/>
            <person name="Ogasawara M."/>
            <person name="Sasakura Y."/>
            <person name="Shoguchi E."/>
            <person name="Ueno K."/>
            <person name="Yamada L."/>
            <person name="Matsumoto J."/>
            <person name="Wasserscheid J."/>
            <person name="Dewar K."/>
            <person name="Wiley G.B."/>
            <person name="Macmil S.L."/>
            <person name="Roe B.A."/>
            <person name="Zeller R.W."/>
            <person name="Hastings K.E."/>
            <person name="Lemaire P."/>
            <person name="Lindquist E."/>
            <person name="Endo T."/>
            <person name="Hotta K."/>
            <person name="Inaba K."/>
        </authorList>
    </citation>
    <scope>NUCLEOTIDE SEQUENCE [LARGE SCALE GENOMIC DNA]</scope>
    <source>
        <strain evidence="7">wild type</strain>
    </source>
</reference>
<feature type="compositionally biased region" description="Polar residues" evidence="6">
    <location>
        <begin position="1"/>
        <end position="13"/>
    </location>
</feature>
<gene>
    <name evidence="7" type="primary">LOC100178921</name>
</gene>
<dbReference type="Ensembl" id="ENSCINT00000017554.3">
    <property type="protein sequence ID" value="ENSCINP00000017554.3"/>
    <property type="gene ID" value="ENSCING00000008605.3"/>
</dbReference>
<dbReference type="OrthoDB" id="6140834at2759"/>
<keyword evidence="4" id="KW-1133">Transmembrane helix</keyword>
<dbReference type="Proteomes" id="UP000008144">
    <property type="component" value="Chromosome 3"/>
</dbReference>
<evidence type="ECO:0000256" key="5">
    <source>
        <dbReference type="ARBA" id="ARBA00023136"/>
    </source>
</evidence>
<feature type="region of interest" description="Disordered" evidence="6">
    <location>
        <begin position="98"/>
        <end position="117"/>
    </location>
</feature>
<comment type="subcellular location">
    <subcellularLocation>
        <location evidence="1">Membrane</location>
        <topology evidence="1">Multi-pass membrane protein</topology>
    </subcellularLocation>
</comment>
<dbReference type="HOGENOM" id="CLU_2351908_0_0_1"/>
<dbReference type="InParanoid" id="F6TPB1"/>
<dbReference type="GeneID" id="100178921"/>
<reference evidence="7" key="3">
    <citation type="submission" date="2025-08" db="UniProtKB">
        <authorList>
            <consortium name="Ensembl"/>
        </authorList>
    </citation>
    <scope>IDENTIFICATION</scope>
</reference>
<evidence type="ECO:0000256" key="1">
    <source>
        <dbReference type="ARBA" id="ARBA00004141"/>
    </source>
</evidence>
<dbReference type="Pfam" id="PF15475">
    <property type="entry name" value="UPF0444"/>
    <property type="match status" value="1"/>
</dbReference>
<dbReference type="PANTHER" id="PTHR31443">
    <property type="match status" value="1"/>
</dbReference>
<sequence>MRQDSSQVTSISSEDFKTEPEAAPAASGGILWRMGSGMVNMTKGAVGGTVGLGVGAVKLVASTSYVVASKTAEVGVNATKAVAGKSYDVVAGGVSTVTSRLPSVPRPSLASKKDKTE</sequence>
<evidence type="ECO:0000256" key="4">
    <source>
        <dbReference type="ARBA" id="ARBA00022989"/>
    </source>
</evidence>
<keyword evidence="5" id="KW-0472">Membrane</keyword>
<protein>
    <submittedName>
        <fullName evidence="7">Uncharacterized LOC100178921</fullName>
    </submittedName>
</protein>
<dbReference type="InterPro" id="IPR028153">
    <property type="entry name" value="UPF0444"/>
</dbReference>
<evidence type="ECO:0000313" key="8">
    <source>
        <dbReference type="Proteomes" id="UP000008144"/>
    </source>
</evidence>
<feature type="region of interest" description="Disordered" evidence="6">
    <location>
        <begin position="1"/>
        <end position="25"/>
    </location>
</feature>
<dbReference type="RefSeq" id="XP_009858104.1">
    <property type="nucleotide sequence ID" value="XM_009859802.3"/>
</dbReference>
<dbReference type="GeneTree" id="ENSGT00390000013899"/>
<reference evidence="8" key="1">
    <citation type="journal article" date="2002" name="Science">
        <title>The draft genome of Ciona intestinalis: insights into chordate and vertebrate origins.</title>
        <authorList>
            <person name="Dehal P."/>
            <person name="Satou Y."/>
            <person name="Campbell R.K."/>
            <person name="Chapman J."/>
            <person name="Degnan B."/>
            <person name="De Tomaso A."/>
            <person name="Davidson B."/>
            <person name="Di Gregorio A."/>
            <person name="Gelpke M."/>
            <person name="Goodstein D.M."/>
            <person name="Harafuji N."/>
            <person name="Hastings K.E."/>
            <person name="Ho I."/>
            <person name="Hotta K."/>
            <person name="Huang W."/>
            <person name="Kawashima T."/>
            <person name="Lemaire P."/>
            <person name="Martinez D."/>
            <person name="Meinertzhagen I.A."/>
            <person name="Necula S."/>
            <person name="Nonaka M."/>
            <person name="Putnam N."/>
            <person name="Rash S."/>
            <person name="Saiga H."/>
            <person name="Satake M."/>
            <person name="Terry A."/>
            <person name="Yamada L."/>
            <person name="Wang H.G."/>
            <person name="Awazu S."/>
            <person name="Azumi K."/>
            <person name="Boore J."/>
            <person name="Branno M."/>
            <person name="Chin-Bow S."/>
            <person name="DeSantis R."/>
            <person name="Doyle S."/>
            <person name="Francino P."/>
            <person name="Keys D.N."/>
            <person name="Haga S."/>
            <person name="Hayashi H."/>
            <person name="Hino K."/>
            <person name="Imai K.S."/>
            <person name="Inaba K."/>
            <person name="Kano S."/>
            <person name="Kobayashi K."/>
            <person name="Kobayashi M."/>
            <person name="Lee B.I."/>
            <person name="Makabe K.W."/>
            <person name="Manohar C."/>
            <person name="Matassi G."/>
            <person name="Medina M."/>
            <person name="Mochizuki Y."/>
            <person name="Mount S."/>
            <person name="Morishita T."/>
            <person name="Miura S."/>
            <person name="Nakayama A."/>
            <person name="Nishizaka S."/>
            <person name="Nomoto H."/>
            <person name="Ohta F."/>
            <person name="Oishi K."/>
            <person name="Rigoutsos I."/>
            <person name="Sano M."/>
            <person name="Sasaki A."/>
            <person name="Sasakura Y."/>
            <person name="Shoguchi E."/>
            <person name="Shin-i T."/>
            <person name="Spagnuolo A."/>
            <person name="Stainier D."/>
            <person name="Suzuki M.M."/>
            <person name="Tassy O."/>
            <person name="Takatori N."/>
            <person name="Tokuoka M."/>
            <person name="Yagi K."/>
            <person name="Yoshizaki F."/>
            <person name="Wada S."/>
            <person name="Zhang C."/>
            <person name="Hyatt P.D."/>
            <person name="Larimer F."/>
            <person name="Detter C."/>
            <person name="Doggett N."/>
            <person name="Glavina T."/>
            <person name="Hawkins T."/>
            <person name="Richardson P."/>
            <person name="Lucas S."/>
            <person name="Kohara Y."/>
            <person name="Levine M."/>
            <person name="Satoh N."/>
            <person name="Rokhsar D.S."/>
        </authorList>
    </citation>
    <scope>NUCLEOTIDE SEQUENCE [LARGE SCALE GENOMIC DNA]</scope>
</reference>
<evidence type="ECO:0000313" key="7">
    <source>
        <dbReference type="Ensembl" id="ENSCINP00000017554.3"/>
    </source>
</evidence>